<dbReference type="WBParaSite" id="ASIM_0001688801-mRNA-1">
    <property type="protein sequence ID" value="ASIM_0001688801-mRNA-1"/>
    <property type="gene ID" value="ASIM_0001688801"/>
</dbReference>
<organism evidence="4">
    <name type="scientific">Anisakis simplex</name>
    <name type="common">Herring worm</name>
    <dbReference type="NCBI Taxonomy" id="6269"/>
    <lineage>
        <taxon>Eukaryota</taxon>
        <taxon>Metazoa</taxon>
        <taxon>Ecdysozoa</taxon>
        <taxon>Nematoda</taxon>
        <taxon>Chromadorea</taxon>
        <taxon>Rhabditida</taxon>
        <taxon>Spirurina</taxon>
        <taxon>Ascaridomorpha</taxon>
        <taxon>Ascaridoidea</taxon>
        <taxon>Anisakidae</taxon>
        <taxon>Anisakis</taxon>
        <taxon>Anisakis simplex complex</taxon>
    </lineage>
</organism>
<reference evidence="2 3" key="2">
    <citation type="submission" date="2018-11" db="EMBL/GenBank/DDBJ databases">
        <authorList>
            <consortium name="Pathogen Informatics"/>
        </authorList>
    </citation>
    <scope>NUCLEOTIDE SEQUENCE [LARGE SCALE GENOMIC DNA]</scope>
</reference>
<dbReference type="GO" id="GO:0005829">
    <property type="term" value="C:cytosol"/>
    <property type="evidence" value="ECO:0007669"/>
    <property type="project" value="TreeGrafter"/>
</dbReference>
<dbReference type="GO" id="GO:0019543">
    <property type="term" value="P:propionate catabolic process"/>
    <property type="evidence" value="ECO:0007669"/>
    <property type="project" value="TreeGrafter"/>
</dbReference>
<gene>
    <name evidence="2" type="ORF">ASIM_LOCUS16295</name>
</gene>
<dbReference type="GO" id="GO:0071333">
    <property type="term" value="P:cellular response to glucose stimulus"/>
    <property type="evidence" value="ECO:0007669"/>
    <property type="project" value="TreeGrafter"/>
</dbReference>
<name>A0A0M3K7E7_ANISI</name>
<dbReference type="EMBL" id="UYRR01032965">
    <property type="protein sequence ID" value="VDK57374.1"/>
    <property type="molecule type" value="Genomic_DNA"/>
</dbReference>
<dbReference type="OrthoDB" id="5841594at2759"/>
<dbReference type="GO" id="GO:0042594">
    <property type="term" value="P:response to starvation"/>
    <property type="evidence" value="ECO:0007669"/>
    <property type="project" value="TreeGrafter"/>
</dbReference>
<dbReference type="GO" id="GO:0005525">
    <property type="term" value="F:GTP binding"/>
    <property type="evidence" value="ECO:0007669"/>
    <property type="project" value="InterPro"/>
</dbReference>
<proteinExistence type="predicted"/>
<dbReference type="GO" id="GO:0004613">
    <property type="term" value="F:phosphoenolpyruvate carboxykinase (GTP) activity"/>
    <property type="evidence" value="ECO:0007669"/>
    <property type="project" value="TreeGrafter"/>
</dbReference>
<keyword evidence="3" id="KW-1185">Reference proteome</keyword>
<dbReference type="AlphaFoldDB" id="A0A0M3K7E7"/>
<protein>
    <submittedName>
        <fullName evidence="4">Chal_sti_synt_N domain-containing protein</fullName>
    </submittedName>
</protein>
<dbReference type="PANTHER" id="PTHR11561">
    <property type="entry name" value="PHOSPHOENOLPYRUVATE CARBOXYKINASE"/>
    <property type="match status" value="1"/>
</dbReference>
<dbReference type="InterPro" id="IPR008210">
    <property type="entry name" value="PEP_carboxykinase_N"/>
</dbReference>
<dbReference type="GO" id="GO:0033993">
    <property type="term" value="P:response to lipid"/>
    <property type="evidence" value="ECO:0007669"/>
    <property type="project" value="TreeGrafter"/>
</dbReference>
<dbReference type="Gene3D" id="3.40.449.10">
    <property type="entry name" value="Phosphoenolpyruvate Carboxykinase, domain 1"/>
    <property type="match status" value="2"/>
</dbReference>
<evidence type="ECO:0000313" key="3">
    <source>
        <dbReference type="Proteomes" id="UP000267096"/>
    </source>
</evidence>
<evidence type="ECO:0000313" key="2">
    <source>
        <dbReference type="EMBL" id="VDK57374.1"/>
    </source>
</evidence>
<dbReference type="Proteomes" id="UP000267096">
    <property type="component" value="Unassembled WGS sequence"/>
</dbReference>
<dbReference type="Pfam" id="PF17297">
    <property type="entry name" value="PEPCK_N"/>
    <property type="match status" value="2"/>
</dbReference>
<dbReference type="GO" id="GO:0006094">
    <property type="term" value="P:gluconeogenesis"/>
    <property type="evidence" value="ECO:0007669"/>
    <property type="project" value="InterPro"/>
</dbReference>
<dbReference type="GO" id="GO:0046327">
    <property type="term" value="P:glycerol biosynthetic process from pyruvate"/>
    <property type="evidence" value="ECO:0007669"/>
    <property type="project" value="TreeGrafter"/>
</dbReference>
<dbReference type="InterPro" id="IPR035078">
    <property type="entry name" value="PEP_carboxykinase_GTP_N"/>
</dbReference>
<evidence type="ECO:0000259" key="1">
    <source>
        <dbReference type="Pfam" id="PF17297"/>
    </source>
</evidence>
<dbReference type="InterPro" id="IPR008209">
    <property type="entry name" value="PEP_carboxykinase_GTP"/>
</dbReference>
<sequence length="413" mass="46424">MTELRALVPSNGRDLSAAAISQCHQNSTEYRIITKFYIRGFGGVPLIKGDPKIIPIKAQVPIISRFHKFIAEKARLLRPRAIYICDGGEMEREDLIRELKQIGVAKELKAHNNCCLITTDQRDAHSMPIDPFIASDCITSTETNPVDTVDNPENIFEPLQNKSGHSCQNIQLRFLRFSYGRSVFAKWISPFEMGVELDERFPCAMAGMFARRYSSTNLVKSSYFAAYLQRILRIPILTFEKLKRSQRNYQLYLMLSGTELAGRVMYVLPFSLGPIGGRFSANAIQLTDSPYVALITVTCASVKVFRVSPAVWDCIHDKRFVRCVHSVGVQRPIIYKLENNWPCVPELALLAMSAKTPEEREVWSYGTGNESAISCLSEISLRLASMVARDEGWLAEHMAVIAVTGTSDFPILV</sequence>
<dbReference type="PANTHER" id="PTHR11561:SF16">
    <property type="entry name" value="PHOSPHOENOLPYRUVATE CARBOXYKINASE (GTP)"/>
    <property type="match status" value="1"/>
</dbReference>
<accession>A0A0M3K7E7</accession>
<feature type="domain" description="Phosphoenolpyruvate carboxykinase GTP-utilising N-terminal" evidence="1">
    <location>
        <begin position="260"/>
        <end position="389"/>
    </location>
</feature>
<dbReference type="SUPFAM" id="SSF68923">
    <property type="entry name" value="PEP carboxykinase N-terminal domain"/>
    <property type="match status" value="2"/>
</dbReference>
<evidence type="ECO:0000313" key="4">
    <source>
        <dbReference type="WBParaSite" id="ASIM_0001688801-mRNA-1"/>
    </source>
</evidence>
<dbReference type="GO" id="GO:0006107">
    <property type="term" value="P:oxaloacetate metabolic process"/>
    <property type="evidence" value="ECO:0007669"/>
    <property type="project" value="TreeGrafter"/>
</dbReference>
<reference evidence="4" key="1">
    <citation type="submission" date="2017-02" db="UniProtKB">
        <authorList>
            <consortium name="WormBaseParasite"/>
        </authorList>
    </citation>
    <scope>IDENTIFICATION</scope>
</reference>
<dbReference type="GO" id="GO:0030145">
    <property type="term" value="F:manganese ion binding"/>
    <property type="evidence" value="ECO:0007669"/>
    <property type="project" value="TreeGrafter"/>
</dbReference>
<feature type="domain" description="Phosphoenolpyruvate carboxykinase GTP-utilising N-terminal" evidence="1">
    <location>
        <begin position="68"/>
        <end position="208"/>
    </location>
</feature>